<keyword evidence="2" id="KW-1133">Transmembrane helix</keyword>
<evidence type="ECO:0000313" key="3">
    <source>
        <dbReference type="EMBL" id="KFU82198.1"/>
    </source>
</evidence>
<organism evidence="3 4">
    <name type="scientific">Amycolatopsis lurida NRRL 2430</name>
    <dbReference type="NCBI Taxonomy" id="1460371"/>
    <lineage>
        <taxon>Bacteria</taxon>
        <taxon>Bacillati</taxon>
        <taxon>Actinomycetota</taxon>
        <taxon>Actinomycetes</taxon>
        <taxon>Pseudonocardiales</taxon>
        <taxon>Pseudonocardiaceae</taxon>
        <taxon>Amycolatopsis</taxon>
    </lineage>
</organism>
<dbReference type="AlphaFoldDB" id="A0A2P2FZP7"/>
<name>A0A2P2FZP7_AMYLU</name>
<proteinExistence type="predicted"/>
<feature type="region of interest" description="Disordered" evidence="1">
    <location>
        <begin position="291"/>
        <end position="316"/>
    </location>
</feature>
<dbReference type="Proteomes" id="UP000256220">
    <property type="component" value="Unassembled WGS sequence"/>
</dbReference>
<keyword evidence="2" id="KW-0812">Transmembrane</keyword>
<evidence type="ECO:0000313" key="4">
    <source>
        <dbReference type="Proteomes" id="UP000256220"/>
    </source>
</evidence>
<dbReference type="EMBL" id="JFBM01000003">
    <property type="protein sequence ID" value="KFU82198.1"/>
    <property type="molecule type" value="Genomic_DNA"/>
</dbReference>
<comment type="caution">
    <text evidence="3">The sequence shown here is derived from an EMBL/GenBank/DDBJ whole genome shotgun (WGS) entry which is preliminary data.</text>
</comment>
<reference evidence="3 4" key="1">
    <citation type="journal article" date="2014" name="Genome Announc.">
        <title>Draft Genome Sequence of Amycolatopsis lurida NRRL 2430, Producer of the Glycopeptide Family Antibiotic Ristocetin.</title>
        <authorList>
            <person name="Kwun M.J."/>
            <person name="Hong H.J."/>
        </authorList>
    </citation>
    <scope>NUCLEOTIDE SEQUENCE [LARGE SCALE GENOMIC DNA]</scope>
    <source>
        <strain evidence="3 4">NRRL 2430</strain>
    </source>
</reference>
<feature type="transmembrane region" description="Helical" evidence="2">
    <location>
        <begin position="97"/>
        <end position="122"/>
    </location>
</feature>
<keyword evidence="2" id="KW-0472">Membrane</keyword>
<sequence length="316" mass="35530">MIMIRRILLAVLAGAAVLLVPWTVYLAHTLPDRYDTGQWRAAWVGFDVALLLCFAAGAWLGMRRRRAAVPLLSATAALLCCDAWFDVMLGWTSAERWTSVALAVFVEIPVAVVLAFAARTLLSDALPRRSVTLRDIEMREDPRYHWVTRGLPGDTEGVARRAGLERAEVAECLNTLRDNGFVRRDRKGNWIAIPQDLREPRPEDYDGADRERVAAFLDAKYADEVTLLSWAAAHRDEFGPWATAQRTSTRLTEEEFRELDAEYHELITRYCRGRRRPVEGEKELSVRFYAFPPPRHGSGPASGSQAAPLGPQGTPW</sequence>
<evidence type="ECO:0008006" key="5">
    <source>
        <dbReference type="Google" id="ProtNLM"/>
    </source>
</evidence>
<feature type="transmembrane region" description="Helical" evidence="2">
    <location>
        <begin position="67"/>
        <end position="85"/>
    </location>
</feature>
<accession>A0A2P2FZP7</accession>
<protein>
    <recommendedName>
        <fullName evidence="5">HTH iclR-type domain-containing protein</fullName>
    </recommendedName>
</protein>
<keyword evidence="4" id="KW-1185">Reference proteome</keyword>
<evidence type="ECO:0000256" key="2">
    <source>
        <dbReference type="SAM" id="Phobius"/>
    </source>
</evidence>
<evidence type="ECO:0000256" key="1">
    <source>
        <dbReference type="SAM" id="MobiDB-lite"/>
    </source>
</evidence>
<gene>
    <name evidence="3" type="ORF">BB31_04375</name>
</gene>
<feature type="transmembrane region" description="Helical" evidence="2">
    <location>
        <begin position="42"/>
        <end position="60"/>
    </location>
</feature>